<dbReference type="OrthoDB" id="9813892at2"/>
<accession>A0A5S9QT91</accession>
<keyword evidence="7" id="KW-1185">Reference proteome</keyword>
<proteinExistence type="predicted"/>
<feature type="coiled-coil region" evidence="3">
    <location>
        <begin position="129"/>
        <end position="180"/>
    </location>
</feature>
<dbReference type="GO" id="GO:0015979">
    <property type="term" value="P:photosynthesis"/>
    <property type="evidence" value="ECO:0007669"/>
    <property type="project" value="UniProtKB-KW"/>
</dbReference>
<feature type="domain" description="Photosynthesis system II assembly factor Ycf48/Hcf136-like" evidence="5">
    <location>
        <begin position="186"/>
        <end position="308"/>
    </location>
</feature>
<sequence length="390" mass="41905">MSTSFESVKQLKHWLACTFLAVPLCIAPAFAEEPKSAAIMPKANKSLLIDVEKAGNNLVAVGERGHVLISSDNGKTWTQSNVPMSQMINGVSFPDNRHGWAVGHDGHILRTEDGGVTWTKQRDGLGAQAEANVRKLRSVKTQINRLNAELIDTSISPEKRREIQDALSELDWDLESATERVNEPAVAQPLMDVWFENAKKGWVVGAFGQLLHTTDGGDTWEDLSGAIDNEMEFHLNSVTGIDGGTVVIAGEAGFVVVTPDDGKTWYSIDLGYEGTIFGVKADHTGSTIVATGLRGKTFISKDKGLNWADITPDVGFSLSGVEFVDDDSILLVGHGGTISFSADAGNNFNTETLPSRASISNAVYTGNGEFILVGQGGVHTYTLKPSSEEK</sequence>
<dbReference type="PANTHER" id="PTHR47199:SF2">
    <property type="entry name" value="PHOTOSYSTEM II STABILITY_ASSEMBLY FACTOR HCF136, CHLOROPLASTIC"/>
    <property type="match status" value="1"/>
</dbReference>
<dbReference type="CDD" id="cd15482">
    <property type="entry name" value="Sialidase_non-viral"/>
    <property type="match status" value="1"/>
</dbReference>
<evidence type="ECO:0000313" key="7">
    <source>
        <dbReference type="Proteomes" id="UP000441399"/>
    </source>
</evidence>
<keyword evidence="4" id="KW-0732">Signal</keyword>
<evidence type="ECO:0000256" key="4">
    <source>
        <dbReference type="SAM" id="SignalP"/>
    </source>
</evidence>
<dbReference type="EMBL" id="CACSIO010000045">
    <property type="protein sequence ID" value="CAA0121981.1"/>
    <property type="molecule type" value="Genomic_DNA"/>
</dbReference>
<feature type="signal peptide" evidence="4">
    <location>
        <begin position="1"/>
        <end position="31"/>
    </location>
</feature>
<dbReference type="Gene3D" id="2.130.10.10">
    <property type="entry name" value="YVTN repeat-like/Quinoprotein amine dehydrogenase"/>
    <property type="match status" value="2"/>
</dbReference>
<evidence type="ECO:0000256" key="3">
    <source>
        <dbReference type="SAM" id="Coils"/>
    </source>
</evidence>
<evidence type="ECO:0000256" key="1">
    <source>
        <dbReference type="ARBA" id="ARBA00022531"/>
    </source>
</evidence>
<keyword evidence="3" id="KW-0175">Coiled coil</keyword>
<dbReference type="InterPro" id="IPR028203">
    <property type="entry name" value="PSII_CF48-like_dom"/>
</dbReference>
<keyword evidence="1" id="KW-0602">Photosynthesis</keyword>
<feature type="chain" id="PRO_5024965702" evidence="4">
    <location>
        <begin position="32"/>
        <end position="390"/>
    </location>
</feature>
<reference evidence="6 7" key="1">
    <citation type="submission" date="2019-11" db="EMBL/GenBank/DDBJ databases">
        <authorList>
            <person name="Holert J."/>
        </authorList>
    </citation>
    <scope>NUCLEOTIDE SEQUENCE [LARGE SCALE GENOMIC DNA]</scope>
    <source>
        <strain evidence="6">SB11_3</strain>
    </source>
</reference>
<feature type="domain" description="Photosynthesis system II assembly factor Ycf48/Hcf136-like" evidence="5">
    <location>
        <begin position="74"/>
        <end position="139"/>
    </location>
</feature>
<evidence type="ECO:0000259" key="5">
    <source>
        <dbReference type="Pfam" id="PF14870"/>
    </source>
</evidence>
<evidence type="ECO:0000313" key="6">
    <source>
        <dbReference type="EMBL" id="CAA0121981.1"/>
    </source>
</evidence>
<dbReference type="Pfam" id="PF14870">
    <property type="entry name" value="PSII_BNR"/>
    <property type="match status" value="2"/>
</dbReference>
<dbReference type="InterPro" id="IPR015943">
    <property type="entry name" value="WD40/YVTN_repeat-like_dom_sf"/>
</dbReference>
<organism evidence="6 7">
    <name type="scientific">BD1-7 clade bacterium</name>
    <dbReference type="NCBI Taxonomy" id="2029982"/>
    <lineage>
        <taxon>Bacteria</taxon>
        <taxon>Pseudomonadati</taxon>
        <taxon>Pseudomonadota</taxon>
        <taxon>Gammaproteobacteria</taxon>
        <taxon>Cellvibrionales</taxon>
        <taxon>Spongiibacteraceae</taxon>
        <taxon>BD1-7 clade</taxon>
    </lineage>
</organism>
<name>A0A5S9QT91_9GAMM</name>
<dbReference type="GO" id="GO:0009523">
    <property type="term" value="C:photosystem II"/>
    <property type="evidence" value="ECO:0007669"/>
    <property type="project" value="UniProtKB-KW"/>
</dbReference>
<keyword evidence="2" id="KW-0604">Photosystem II</keyword>
<gene>
    <name evidence="6" type="ORF">OPDIPICF_02532</name>
</gene>
<dbReference type="InterPro" id="IPR036278">
    <property type="entry name" value="Sialidase_sf"/>
</dbReference>
<dbReference type="SUPFAM" id="SSF50939">
    <property type="entry name" value="Sialidases"/>
    <property type="match status" value="1"/>
</dbReference>
<evidence type="ECO:0000256" key="2">
    <source>
        <dbReference type="ARBA" id="ARBA00023276"/>
    </source>
</evidence>
<dbReference type="AlphaFoldDB" id="A0A5S9QT91"/>
<dbReference type="Proteomes" id="UP000441399">
    <property type="component" value="Unassembled WGS sequence"/>
</dbReference>
<protein>
    <submittedName>
        <fullName evidence="6">Ycf48-like protein</fullName>
    </submittedName>
</protein>
<dbReference type="PANTHER" id="PTHR47199">
    <property type="entry name" value="PHOTOSYSTEM II STABILITY/ASSEMBLY FACTOR HCF136, CHLOROPLASTIC"/>
    <property type="match status" value="1"/>
</dbReference>